<feature type="domain" description="PG1 pseudoGTPase" evidence="2">
    <location>
        <begin position="247"/>
        <end position="442"/>
    </location>
</feature>
<sequence>MAKKPDSRTFNVSVIGLSGTEKEKGQFGVGKSCLCNRFIHSDADNYHLEHISVLSQSDFGGRVINNDHFLYWGEVTKTDEGNNFTFHVIEQTEFIDDVSFQPFKNRSNGSIPQTVLSDENRARNLVRKHTRTLREDLVRQRHNLFMKRLPDVLRHFLPDLETIGDRRSWTSCRAQMHRDDDFDQFFVKVCEDGDSWTITDYVDNVTDNRLPQDFLVTTEAESCFRNHVNALQAARRKEEVHESLDSGPIIRPLNLVLLGKDCLATELFTEIRSMCIEDEYKVAHRVYSLDYRIIEGDVTEEGNAFSTPIFTPHGCVCVYNSQETLEYLRQSLVKVFETAEQQGRLGCEFVDVPVEDLAEKLKFYPEQIELALNCFIRGPGQGVGERIMEDTEPDVRILLVMMCADPYPMSLPLQPFLNETSFVVTSDPETSSMSPEEDNVFTVDVTLDSSKQKVEVTVTSAFSDMVNPAIKMFLAVPEGGGSRYNINEHSQGLKEGKDIARNHKAMFNQLSRNFKTQKDSEPLYDQPHVLQPHSDNERALTPSPPPIPSSSPPPHMDPKPIFRNDNELVKPSMLKEKRNQYAVYYDIPIVLQDFNPQDCRSLRTFDKHFTDPLVVVFWKILD</sequence>
<dbReference type="Pfam" id="PF19518">
    <property type="entry name" value="RhoGAP_pG1_pG2"/>
    <property type="match status" value="1"/>
</dbReference>
<accession>A0ABY7DYH5</accession>
<dbReference type="PANTHER" id="PTHR46005:SF4">
    <property type="entry name" value="RHO GTPASE-ACTIVATING PROTEIN 190"/>
    <property type="match status" value="1"/>
</dbReference>
<dbReference type="PANTHER" id="PTHR46005">
    <property type="entry name" value="RHO GTPASE-ACTIVATING PROTEIN 190"/>
    <property type="match status" value="1"/>
</dbReference>
<dbReference type="CDD" id="cd22207">
    <property type="entry name" value="pseudoGTPaseD_p190RhoGAP"/>
    <property type="match status" value="1"/>
</dbReference>
<protein>
    <submittedName>
        <fullName evidence="3">RHG35-like protein</fullName>
    </submittedName>
</protein>
<reference evidence="3" key="1">
    <citation type="submission" date="2022-11" db="EMBL/GenBank/DDBJ databases">
        <title>Centuries of genome instability and evolution in soft-shell clam transmissible cancer (bioRxiv).</title>
        <authorList>
            <person name="Hart S.F.M."/>
            <person name="Yonemitsu M.A."/>
            <person name="Giersch R.M."/>
            <person name="Beal B.F."/>
            <person name="Arriagada G."/>
            <person name="Davis B.W."/>
            <person name="Ostrander E.A."/>
            <person name="Goff S.P."/>
            <person name="Metzger M.J."/>
        </authorList>
    </citation>
    <scope>NUCLEOTIDE SEQUENCE</scope>
    <source>
        <strain evidence="3">MELC-2E11</strain>
        <tissue evidence="3">Siphon/mantle</tissue>
    </source>
</reference>
<evidence type="ECO:0000259" key="2">
    <source>
        <dbReference type="PROSITE" id="PS51852"/>
    </source>
</evidence>
<feature type="region of interest" description="Disordered" evidence="1">
    <location>
        <begin position="517"/>
        <end position="564"/>
    </location>
</feature>
<dbReference type="InterPro" id="IPR027417">
    <property type="entry name" value="P-loop_NTPase"/>
</dbReference>
<dbReference type="InterPro" id="IPR039007">
    <property type="entry name" value="pG1"/>
</dbReference>
<dbReference type="InterPro" id="IPR045786">
    <property type="entry name" value="RhoGAP_pG1_pG2"/>
</dbReference>
<gene>
    <name evidence="3" type="ORF">MAR_008522</name>
</gene>
<dbReference type="PROSITE" id="PS51852">
    <property type="entry name" value="PG1"/>
    <property type="match status" value="1"/>
</dbReference>
<evidence type="ECO:0000313" key="4">
    <source>
        <dbReference type="Proteomes" id="UP001164746"/>
    </source>
</evidence>
<dbReference type="EMBL" id="CP111015">
    <property type="protein sequence ID" value="WAR01964.1"/>
    <property type="molecule type" value="Genomic_DNA"/>
</dbReference>
<feature type="compositionally biased region" description="Pro residues" evidence="1">
    <location>
        <begin position="542"/>
        <end position="555"/>
    </location>
</feature>
<name>A0ABY7DYH5_MYAAR</name>
<dbReference type="Proteomes" id="UP001164746">
    <property type="component" value="Chromosome 4"/>
</dbReference>
<keyword evidence="4" id="KW-1185">Reference proteome</keyword>
<dbReference type="Gene3D" id="3.40.50.300">
    <property type="entry name" value="P-loop containing nucleotide triphosphate hydrolases"/>
    <property type="match status" value="1"/>
</dbReference>
<organism evidence="3 4">
    <name type="scientific">Mya arenaria</name>
    <name type="common">Soft-shell clam</name>
    <dbReference type="NCBI Taxonomy" id="6604"/>
    <lineage>
        <taxon>Eukaryota</taxon>
        <taxon>Metazoa</taxon>
        <taxon>Spiralia</taxon>
        <taxon>Lophotrochozoa</taxon>
        <taxon>Mollusca</taxon>
        <taxon>Bivalvia</taxon>
        <taxon>Autobranchia</taxon>
        <taxon>Heteroconchia</taxon>
        <taxon>Euheterodonta</taxon>
        <taxon>Imparidentia</taxon>
        <taxon>Neoheterodontei</taxon>
        <taxon>Myida</taxon>
        <taxon>Myoidea</taxon>
        <taxon>Myidae</taxon>
        <taxon>Mya</taxon>
    </lineage>
</organism>
<evidence type="ECO:0000256" key="1">
    <source>
        <dbReference type="SAM" id="MobiDB-lite"/>
    </source>
</evidence>
<evidence type="ECO:0000313" key="3">
    <source>
        <dbReference type="EMBL" id="WAR01964.1"/>
    </source>
</evidence>
<dbReference type="InterPro" id="IPR051978">
    <property type="entry name" value="Rho-GAP_domain"/>
</dbReference>
<proteinExistence type="predicted"/>
<feature type="non-terminal residue" evidence="3">
    <location>
        <position position="1"/>
    </location>
</feature>